<comment type="caution">
    <text evidence="2">The sequence shown here is derived from an EMBL/GenBank/DDBJ whole genome shotgun (WGS) entry which is preliminary data.</text>
</comment>
<evidence type="ECO:0000313" key="3">
    <source>
        <dbReference type="Proteomes" id="UP001152747"/>
    </source>
</evidence>
<keyword evidence="1" id="KW-0732">Signal</keyword>
<evidence type="ECO:0000313" key="2">
    <source>
        <dbReference type="EMBL" id="CAI5448412.1"/>
    </source>
</evidence>
<proteinExistence type="predicted"/>
<sequence>MLAYLFVALMFVAQFSKFAQSSQDFQIDGTWPNEGIQDFSEDHELIRALRSSLDKPAKGRYFPYYKGLGRK</sequence>
<keyword evidence="3" id="KW-1185">Reference proteome</keyword>
<dbReference type="Proteomes" id="UP001152747">
    <property type="component" value="Unassembled WGS sequence"/>
</dbReference>
<protein>
    <submittedName>
        <fullName evidence="2">Uncharacterized protein</fullName>
    </submittedName>
</protein>
<feature type="signal peptide" evidence="1">
    <location>
        <begin position="1"/>
        <end position="21"/>
    </location>
</feature>
<dbReference type="AlphaFoldDB" id="A0A9P1INQ5"/>
<name>A0A9P1INQ5_9PELO</name>
<gene>
    <name evidence="2" type="ORF">CAMP_LOCUS11049</name>
</gene>
<feature type="chain" id="PRO_5040119346" evidence="1">
    <location>
        <begin position="22"/>
        <end position="71"/>
    </location>
</feature>
<reference evidence="2" key="1">
    <citation type="submission" date="2022-11" db="EMBL/GenBank/DDBJ databases">
        <authorList>
            <person name="Kikuchi T."/>
        </authorList>
    </citation>
    <scope>NUCLEOTIDE SEQUENCE</scope>
    <source>
        <strain evidence="2">PS1010</strain>
    </source>
</reference>
<organism evidence="2 3">
    <name type="scientific">Caenorhabditis angaria</name>
    <dbReference type="NCBI Taxonomy" id="860376"/>
    <lineage>
        <taxon>Eukaryota</taxon>
        <taxon>Metazoa</taxon>
        <taxon>Ecdysozoa</taxon>
        <taxon>Nematoda</taxon>
        <taxon>Chromadorea</taxon>
        <taxon>Rhabditida</taxon>
        <taxon>Rhabditina</taxon>
        <taxon>Rhabditomorpha</taxon>
        <taxon>Rhabditoidea</taxon>
        <taxon>Rhabditidae</taxon>
        <taxon>Peloderinae</taxon>
        <taxon>Caenorhabditis</taxon>
    </lineage>
</organism>
<dbReference type="EMBL" id="CANHGI010000004">
    <property type="protein sequence ID" value="CAI5448412.1"/>
    <property type="molecule type" value="Genomic_DNA"/>
</dbReference>
<evidence type="ECO:0000256" key="1">
    <source>
        <dbReference type="SAM" id="SignalP"/>
    </source>
</evidence>
<accession>A0A9P1INQ5</accession>